<evidence type="ECO:0000259" key="3">
    <source>
        <dbReference type="Pfam" id="PF07969"/>
    </source>
</evidence>
<proteinExistence type="predicted"/>
<dbReference type="InterPro" id="IPR051781">
    <property type="entry name" value="Metallo-dep_Hydrolase"/>
</dbReference>
<dbReference type="Proteomes" id="UP001385951">
    <property type="component" value="Unassembled WGS sequence"/>
</dbReference>
<dbReference type="GO" id="GO:0016810">
    <property type="term" value="F:hydrolase activity, acting on carbon-nitrogen (but not peptide) bonds"/>
    <property type="evidence" value="ECO:0007669"/>
    <property type="project" value="InterPro"/>
</dbReference>
<dbReference type="AlphaFoldDB" id="A0AAW0GRR9"/>
<dbReference type="Pfam" id="PF07969">
    <property type="entry name" value="Amidohydro_3"/>
    <property type="match status" value="1"/>
</dbReference>
<keyword evidence="2" id="KW-0812">Transmembrane</keyword>
<dbReference type="Gene3D" id="3.20.20.140">
    <property type="entry name" value="Metal-dependent hydrolases"/>
    <property type="match status" value="2"/>
</dbReference>
<feature type="region of interest" description="Disordered" evidence="1">
    <location>
        <begin position="512"/>
        <end position="531"/>
    </location>
</feature>
<evidence type="ECO:0000256" key="1">
    <source>
        <dbReference type="SAM" id="MobiDB-lite"/>
    </source>
</evidence>
<dbReference type="SUPFAM" id="SSF51338">
    <property type="entry name" value="Composite domain of metallo-dependent hydrolases"/>
    <property type="match status" value="1"/>
</dbReference>
<evidence type="ECO:0000313" key="4">
    <source>
        <dbReference type="EMBL" id="KAK7696283.1"/>
    </source>
</evidence>
<dbReference type="InterPro" id="IPR013108">
    <property type="entry name" value="Amidohydro_3"/>
</dbReference>
<dbReference type="PANTHER" id="PTHR43135">
    <property type="entry name" value="ALPHA-D-RIBOSE 1-METHYLPHOSPHONATE 5-TRIPHOSPHATE DIPHOSPHATASE"/>
    <property type="match status" value="1"/>
</dbReference>
<reference evidence="4 5" key="1">
    <citation type="submission" date="2022-09" db="EMBL/GenBank/DDBJ databases">
        <authorList>
            <person name="Palmer J.M."/>
        </authorList>
    </citation>
    <scope>NUCLEOTIDE SEQUENCE [LARGE SCALE GENOMIC DNA]</scope>
    <source>
        <strain evidence="4 5">DSM 7382</strain>
    </source>
</reference>
<organism evidence="4 5">
    <name type="scientific">Cerrena zonata</name>
    <dbReference type="NCBI Taxonomy" id="2478898"/>
    <lineage>
        <taxon>Eukaryota</taxon>
        <taxon>Fungi</taxon>
        <taxon>Dikarya</taxon>
        <taxon>Basidiomycota</taxon>
        <taxon>Agaricomycotina</taxon>
        <taxon>Agaricomycetes</taxon>
        <taxon>Polyporales</taxon>
        <taxon>Cerrenaceae</taxon>
        <taxon>Cerrena</taxon>
    </lineage>
</organism>
<comment type="caution">
    <text evidence="4">The sequence shown here is derived from an EMBL/GenBank/DDBJ whole genome shotgun (WGS) entry which is preliminary data.</text>
</comment>
<sequence>MSTKGLLPDGYVHSRRRPSSLLRPVLLTTCFLIVSLTLLSTNYYAITVHRQESRRLQQIPINAQQILQQCSSLRETPSSTSSLTRLREVSDRFEPGTNATLIQNARIWTGRENGTHVVEGDVLLDGGIIKEIGHIPQDLWVDAENLTIVDANGAWITPGLVDLHSHVGLLSAPFTRGTFDVNSPNGPILPWLRSIDGFNTHDESFTLAIAGGVTSAQVLPGSGNAIGGQAFMMKLRKTSERSPTSMILEPPHSLNGSRPDPDAPLRWRHLKQACGENLKKFGTRMDAMWSFRWAYSQARKIQHAQDMFCARAEAGFWNDIYGQEFPEDLQWEALVDVLRGRVKISNHCYEAVDLDDIVRLSNEFGFHIASFHHASEAWLVPGVLNRTFGGPPAVAVFATNHRYKRESYRGSEFATKVLAENGIPVVLKSDHPVLNSRYLLYEAQQAHYYGLDRHLALAAVTSTPAKAAGMEHRIGVLRKGADADVVLWDVHPLQLGAKPHQVWIDGIPQLTTAKPKDEDEERQEAPSVPNWDKERKTAVAWEGLPPLSPRRIKKGKVVLKNVREVWVREEHGIKERWSARPGQEGGTVVLNDGLISCVGREGWCLSGEDEQFALSIDLHGGSIGPGIVTYGSRLGLEEIDSEMSTGDGIILDPYSEEIPKILSDTAGLVRAADALQFGTRNTQIAYRAGVTYATTSLSKSSLFTGPYSLISGLSVTFRTGANHGLEHGAIVNPATALHVALVRPHPFGSGGVLPPVSVSTQVAALRRLLLNAENHDTETGKWFKRAAEGIIPLVVDVHSADMMATLIQLKADIEEWRGSRMQLVFSGATEAYILAKQIAKANVGVLLTPARSFPGTWDQRRALPGPPLTDATALEILLQHGVTVAIGVDENHQPAHTRFEAAWAALNTNGRISRQKTYELITTNVEKLFGIEGWFGEEGDLVLYDGGSVFDLSSKVVGVASPKKNAVELF</sequence>
<accession>A0AAW0GRR9</accession>
<protein>
    <recommendedName>
        <fullName evidence="3">Amidohydrolase 3 domain-containing protein</fullName>
    </recommendedName>
</protein>
<dbReference type="InterPro" id="IPR032466">
    <property type="entry name" value="Metal_Hydrolase"/>
</dbReference>
<name>A0AAW0GRR9_9APHY</name>
<feature type="domain" description="Amidohydrolase 3" evidence="3">
    <location>
        <begin position="402"/>
        <end position="506"/>
    </location>
</feature>
<dbReference type="PANTHER" id="PTHR43135:SF3">
    <property type="entry name" value="ALPHA-D-RIBOSE 1-METHYLPHOSPHONATE 5-TRIPHOSPHATE DIPHOSPHATASE"/>
    <property type="match status" value="1"/>
</dbReference>
<keyword evidence="2" id="KW-1133">Transmembrane helix</keyword>
<evidence type="ECO:0000313" key="5">
    <source>
        <dbReference type="Proteomes" id="UP001385951"/>
    </source>
</evidence>
<dbReference type="InterPro" id="IPR011059">
    <property type="entry name" value="Metal-dep_hydrolase_composite"/>
</dbReference>
<dbReference type="SUPFAM" id="SSF51556">
    <property type="entry name" value="Metallo-dependent hydrolases"/>
    <property type="match status" value="2"/>
</dbReference>
<keyword evidence="5" id="KW-1185">Reference proteome</keyword>
<gene>
    <name evidence="4" type="ORF">QCA50_000937</name>
</gene>
<evidence type="ECO:0000256" key="2">
    <source>
        <dbReference type="SAM" id="Phobius"/>
    </source>
</evidence>
<keyword evidence="2" id="KW-0472">Membrane</keyword>
<feature type="transmembrane region" description="Helical" evidence="2">
    <location>
        <begin position="21"/>
        <end position="45"/>
    </location>
</feature>
<dbReference type="EMBL" id="JASBNA010000001">
    <property type="protein sequence ID" value="KAK7696283.1"/>
    <property type="molecule type" value="Genomic_DNA"/>
</dbReference>